<evidence type="ECO:0000256" key="2">
    <source>
        <dbReference type="ARBA" id="ARBA00022741"/>
    </source>
</evidence>
<name>A0ABR6EZ70_9SPHI</name>
<evidence type="ECO:0000259" key="4">
    <source>
        <dbReference type="PROSITE" id="PS50893"/>
    </source>
</evidence>
<dbReference type="PROSITE" id="PS50893">
    <property type="entry name" value="ABC_TRANSPORTER_2"/>
    <property type="match status" value="1"/>
</dbReference>
<evidence type="ECO:0000256" key="3">
    <source>
        <dbReference type="ARBA" id="ARBA00022840"/>
    </source>
</evidence>
<dbReference type="Gene3D" id="3.40.50.300">
    <property type="entry name" value="P-loop containing nucleotide triphosphate hydrolases"/>
    <property type="match status" value="2"/>
</dbReference>
<evidence type="ECO:0000313" key="5">
    <source>
        <dbReference type="EMBL" id="MBB2150578.1"/>
    </source>
</evidence>
<dbReference type="Proteomes" id="UP000636110">
    <property type="component" value="Unassembled WGS sequence"/>
</dbReference>
<accession>A0ABR6EZ70</accession>
<sequence>MVHQLEVDSVQLQFGKREILSDVYLKCETGRITGLLGRNGTGKSSLMNIIFGSLVPENKSVRFDGQSVPKAYKHHELLSYLPQYNFIPAHLTLSRVFSDFNLEFGPFEKYFPEFSQKHVSKIIQLSGGQRRLVETYVLIKSKSEFVMLDEPFSHLSPLMIASVKELIKEEQPNKGFLITDHMYREVVDLANDLYVLAEEQVYLVNGIEDLERLGYARLNQIDKS</sequence>
<dbReference type="InterPro" id="IPR027417">
    <property type="entry name" value="P-loop_NTPase"/>
</dbReference>
<evidence type="ECO:0000256" key="1">
    <source>
        <dbReference type="ARBA" id="ARBA00022448"/>
    </source>
</evidence>
<dbReference type="EMBL" id="WNXC01000006">
    <property type="protein sequence ID" value="MBB2150578.1"/>
    <property type="molecule type" value="Genomic_DNA"/>
</dbReference>
<dbReference type="SUPFAM" id="SSF52540">
    <property type="entry name" value="P-loop containing nucleoside triphosphate hydrolases"/>
    <property type="match status" value="1"/>
</dbReference>
<dbReference type="PANTHER" id="PTHR42939:SF1">
    <property type="entry name" value="ABC TRANSPORTER ATP-BINDING PROTEIN ALBC-RELATED"/>
    <property type="match status" value="1"/>
</dbReference>
<keyword evidence="2" id="KW-0547">Nucleotide-binding</keyword>
<gene>
    <name evidence="5" type="ORF">GM920_16895</name>
</gene>
<feature type="domain" description="ABC transporter" evidence="4">
    <location>
        <begin position="5"/>
        <end position="223"/>
    </location>
</feature>
<dbReference type="GO" id="GO:0005524">
    <property type="term" value="F:ATP binding"/>
    <property type="evidence" value="ECO:0007669"/>
    <property type="project" value="UniProtKB-KW"/>
</dbReference>
<dbReference type="PRINTS" id="PR01868">
    <property type="entry name" value="ABCEFAMILY"/>
</dbReference>
<dbReference type="SMART" id="SM00382">
    <property type="entry name" value="AAA"/>
    <property type="match status" value="1"/>
</dbReference>
<proteinExistence type="predicted"/>
<dbReference type="InterPro" id="IPR013283">
    <property type="entry name" value="RLI1"/>
</dbReference>
<dbReference type="InterPro" id="IPR003593">
    <property type="entry name" value="AAA+_ATPase"/>
</dbReference>
<reference evidence="5 6" key="1">
    <citation type="submission" date="2019-11" db="EMBL/GenBank/DDBJ databases">
        <title>Description of Pedobacter sp. LMG 31462T.</title>
        <authorList>
            <person name="Carlier A."/>
            <person name="Qi S."/>
            <person name="Vandamme P."/>
        </authorList>
    </citation>
    <scope>NUCLEOTIDE SEQUENCE [LARGE SCALE GENOMIC DNA]</scope>
    <source>
        <strain evidence="5 6">LMG 31462</strain>
    </source>
</reference>
<dbReference type="PANTHER" id="PTHR42939">
    <property type="entry name" value="ABC TRANSPORTER ATP-BINDING PROTEIN ALBC-RELATED"/>
    <property type="match status" value="1"/>
</dbReference>
<organism evidence="5 6">
    <name type="scientific">Pedobacter gandavensis</name>
    <dbReference type="NCBI Taxonomy" id="2679963"/>
    <lineage>
        <taxon>Bacteria</taxon>
        <taxon>Pseudomonadati</taxon>
        <taxon>Bacteroidota</taxon>
        <taxon>Sphingobacteriia</taxon>
        <taxon>Sphingobacteriales</taxon>
        <taxon>Sphingobacteriaceae</taxon>
        <taxon>Pedobacter</taxon>
    </lineage>
</organism>
<dbReference type="Pfam" id="PF00005">
    <property type="entry name" value="ABC_tran"/>
    <property type="match status" value="1"/>
</dbReference>
<keyword evidence="3 5" id="KW-0067">ATP-binding</keyword>
<keyword evidence="1" id="KW-0813">Transport</keyword>
<comment type="caution">
    <text evidence="5">The sequence shown here is derived from an EMBL/GenBank/DDBJ whole genome shotgun (WGS) entry which is preliminary data.</text>
</comment>
<dbReference type="InterPro" id="IPR003439">
    <property type="entry name" value="ABC_transporter-like_ATP-bd"/>
</dbReference>
<keyword evidence="6" id="KW-1185">Reference proteome</keyword>
<protein>
    <submittedName>
        <fullName evidence="5">ATP-binding cassette domain-containing protein</fullName>
    </submittedName>
</protein>
<dbReference type="InterPro" id="IPR051782">
    <property type="entry name" value="ABC_Transporter_VariousFunc"/>
</dbReference>
<dbReference type="RefSeq" id="WP_182959652.1">
    <property type="nucleotide sequence ID" value="NZ_WNXC01000006.1"/>
</dbReference>
<evidence type="ECO:0000313" key="6">
    <source>
        <dbReference type="Proteomes" id="UP000636110"/>
    </source>
</evidence>